<evidence type="ECO:0000256" key="1">
    <source>
        <dbReference type="SAM" id="MobiDB-lite"/>
    </source>
</evidence>
<feature type="compositionally biased region" description="Polar residues" evidence="1">
    <location>
        <begin position="59"/>
        <end position="69"/>
    </location>
</feature>
<feature type="signal peptide" evidence="3">
    <location>
        <begin position="1"/>
        <end position="24"/>
    </location>
</feature>
<accession>A0ABY1QUT0</accession>
<dbReference type="EMBL" id="FXUL01000044">
    <property type="protein sequence ID" value="SMP81465.1"/>
    <property type="molecule type" value="Genomic_DNA"/>
</dbReference>
<feature type="region of interest" description="Disordered" evidence="1">
    <location>
        <begin position="59"/>
        <end position="82"/>
    </location>
</feature>
<gene>
    <name evidence="4" type="ORF">SAMN06295970_14417</name>
</gene>
<keyword evidence="5" id="KW-1185">Reference proteome</keyword>
<organism evidence="4 5">
    <name type="scientific">Noviherbaspirillum suwonense</name>
    <dbReference type="NCBI Taxonomy" id="1224511"/>
    <lineage>
        <taxon>Bacteria</taxon>
        <taxon>Pseudomonadati</taxon>
        <taxon>Pseudomonadota</taxon>
        <taxon>Betaproteobacteria</taxon>
        <taxon>Burkholderiales</taxon>
        <taxon>Oxalobacteraceae</taxon>
        <taxon>Noviherbaspirillum</taxon>
    </lineage>
</organism>
<evidence type="ECO:0008006" key="6">
    <source>
        <dbReference type="Google" id="ProtNLM"/>
    </source>
</evidence>
<proteinExistence type="predicted"/>
<evidence type="ECO:0000256" key="2">
    <source>
        <dbReference type="SAM" id="Phobius"/>
    </source>
</evidence>
<dbReference type="RefSeq" id="WP_283445667.1">
    <property type="nucleotide sequence ID" value="NZ_FXUL01000044.1"/>
</dbReference>
<sequence length="82" mass="8817">MMCAAKTMLKVALALLISFGVAYAAFPEVRTWLVAMAPTLAFLICPISMLFCMKMMNKSCSSQTGNSPTAAPPLPKKDVETN</sequence>
<name>A0ABY1QUT0_9BURK</name>
<comment type="caution">
    <text evidence="4">The sequence shown here is derived from an EMBL/GenBank/DDBJ whole genome shotgun (WGS) entry which is preliminary data.</text>
</comment>
<protein>
    <recommendedName>
        <fullName evidence="6">DUF2933 domain-containing protein</fullName>
    </recommendedName>
</protein>
<keyword evidence="2" id="KW-1133">Transmembrane helix</keyword>
<keyword evidence="3" id="KW-0732">Signal</keyword>
<evidence type="ECO:0000313" key="5">
    <source>
        <dbReference type="Proteomes" id="UP001158049"/>
    </source>
</evidence>
<keyword evidence="2" id="KW-0472">Membrane</keyword>
<dbReference type="Proteomes" id="UP001158049">
    <property type="component" value="Unassembled WGS sequence"/>
</dbReference>
<evidence type="ECO:0000313" key="4">
    <source>
        <dbReference type="EMBL" id="SMP81465.1"/>
    </source>
</evidence>
<feature type="chain" id="PRO_5047507697" description="DUF2933 domain-containing protein" evidence="3">
    <location>
        <begin position="25"/>
        <end position="82"/>
    </location>
</feature>
<feature type="transmembrane region" description="Helical" evidence="2">
    <location>
        <begin position="34"/>
        <end position="53"/>
    </location>
</feature>
<dbReference type="Pfam" id="PF11666">
    <property type="entry name" value="DUF2933"/>
    <property type="match status" value="1"/>
</dbReference>
<evidence type="ECO:0000256" key="3">
    <source>
        <dbReference type="SAM" id="SignalP"/>
    </source>
</evidence>
<dbReference type="InterPro" id="IPR021682">
    <property type="entry name" value="DUF2933"/>
</dbReference>
<reference evidence="4 5" key="1">
    <citation type="submission" date="2017-05" db="EMBL/GenBank/DDBJ databases">
        <authorList>
            <person name="Varghese N."/>
            <person name="Submissions S."/>
        </authorList>
    </citation>
    <scope>NUCLEOTIDE SEQUENCE [LARGE SCALE GENOMIC DNA]</scope>
    <source>
        <strain evidence="4 5">DSM 26001</strain>
    </source>
</reference>
<keyword evidence="2" id="KW-0812">Transmembrane</keyword>